<evidence type="ECO:0000256" key="3">
    <source>
        <dbReference type="ARBA" id="ARBA00012438"/>
    </source>
</evidence>
<keyword evidence="6" id="KW-0808">Transferase</keyword>
<comment type="catalytic activity">
    <reaction evidence="1">
        <text>ATP + protein L-histidine = ADP + protein N-phospho-L-histidine.</text>
        <dbReference type="EC" id="2.7.13.3"/>
    </reaction>
</comment>
<keyword evidence="16" id="KW-0175">Coiled coil</keyword>
<dbReference type="Pfam" id="PF00672">
    <property type="entry name" value="HAMP"/>
    <property type="match status" value="1"/>
</dbReference>
<dbReference type="SUPFAM" id="SSF47384">
    <property type="entry name" value="Homodimeric domain of signal transducing histidine kinase"/>
    <property type="match status" value="1"/>
</dbReference>
<keyword evidence="13 17" id="KW-0472">Membrane</keyword>
<evidence type="ECO:0000259" key="18">
    <source>
        <dbReference type="PROSITE" id="PS50109"/>
    </source>
</evidence>
<keyword evidence="7 17" id="KW-0812">Transmembrane</keyword>
<feature type="domain" description="PAC" evidence="21">
    <location>
        <begin position="560"/>
        <end position="612"/>
    </location>
</feature>
<dbReference type="SUPFAM" id="SSF47226">
    <property type="entry name" value="Histidine-containing phosphotransfer domain, HPT domain"/>
    <property type="match status" value="1"/>
</dbReference>
<feature type="transmembrane region" description="Helical" evidence="17">
    <location>
        <begin position="12"/>
        <end position="31"/>
    </location>
</feature>
<keyword evidence="11 17" id="KW-1133">Transmembrane helix</keyword>
<dbReference type="InterPro" id="IPR033479">
    <property type="entry name" value="dCache_1"/>
</dbReference>
<dbReference type="Pfam" id="PF02518">
    <property type="entry name" value="HATPase_c"/>
    <property type="match status" value="1"/>
</dbReference>
<dbReference type="Pfam" id="PF02743">
    <property type="entry name" value="dCache_1"/>
    <property type="match status" value="1"/>
</dbReference>
<evidence type="ECO:0000256" key="1">
    <source>
        <dbReference type="ARBA" id="ARBA00000085"/>
    </source>
</evidence>
<dbReference type="Pfam" id="PF00512">
    <property type="entry name" value="HisKA"/>
    <property type="match status" value="1"/>
</dbReference>
<dbReference type="InterPro" id="IPR000700">
    <property type="entry name" value="PAS-assoc_C"/>
</dbReference>
<keyword evidence="4" id="KW-1003">Cell membrane</keyword>
<dbReference type="CDD" id="cd16922">
    <property type="entry name" value="HATPase_EvgS-ArcB-TorS-like"/>
    <property type="match status" value="1"/>
</dbReference>
<dbReference type="EC" id="2.7.13.3" evidence="3"/>
<evidence type="ECO:0000256" key="4">
    <source>
        <dbReference type="ARBA" id="ARBA00022475"/>
    </source>
</evidence>
<feature type="domain" description="PAC" evidence="21">
    <location>
        <begin position="441"/>
        <end position="493"/>
    </location>
</feature>
<evidence type="ECO:0000313" key="24">
    <source>
        <dbReference type="EMBL" id="MFC0393775.1"/>
    </source>
</evidence>
<dbReference type="PRINTS" id="PR00344">
    <property type="entry name" value="BCTRLSENSOR"/>
</dbReference>
<dbReference type="InterPro" id="IPR008207">
    <property type="entry name" value="Sig_transdc_His_kin_Hpt_dom"/>
</dbReference>
<dbReference type="PROSITE" id="PS50109">
    <property type="entry name" value="HIS_KIN"/>
    <property type="match status" value="1"/>
</dbReference>
<comment type="subcellular location">
    <subcellularLocation>
        <location evidence="2">Cell membrane</location>
        <topology evidence="2">Multi-pass membrane protein</topology>
    </subcellularLocation>
</comment>
<feature type="domain" description="HPt" evidence="23">
    <location>
        <begin position="1179"/>
        <end position="1283"/>
    </location>
</feature>
<dbReference type="PROSITE" id="PS50885">
    <property type="entry name" value="HAMP"/>
    <property type="match status" value="1"/>
</dbReference>
<feature type="domain" description="Histidine kinase" evidence="18">
    <location>
        <begin position="630"/>
        <end position="853"/>
    </location>
</feature>
<dbReference type="SUPFAM" id="SSF55785">
    <property type="entry name" value="PYP-like sensor domain (PAS domain)"/>
    <property type="match status" value="2"/>
</dbReference>
<comment type="caution">
    <text evidence="24">The sequence shown here is derived from an EMBL/GenBank/DDBJ whole genome shotgun (WGS) entry which is preliminary data.</text>
</comment>
<dbReference type="PROSITE" id="PS50112">
    <property type="entry name" value="PAS"/>
    <property type="match status" value="2"/>
</dbReference>
<evidence type="ECO:0000256" key="5">
    <source>
        <dbReference type="ARBA" id="ARBA00022553"/>
    </source>
</evidence>
<dbReference type="Gene3D" id="1.10.287.130">
    <property type="match status" value="1"/>
</dbReference>
<keyword evidence="8" id="KW-0547">Nucleotide-binding</keyword>
<dbReference type="SUPFAM" id="SSF103190">
    <property type="entry name" value="Sensory domain-like"/>
    <property type="match status" value="1"/>
</dbReference>
<evidence type="ECO:0000256" key="8">
    <source>
        <dbReference type="ARBA" id="ARBA00022741"/>
    </source>
</evidence>
<evidence type="ECO:0000256" key="13">
    <source>
        <dbReference type="ARBA" id="ARBA00023136"/>
    </source>
</evidence>
<dbReference type="Gene3D" id="1.20.120.160">
    <property type="entry name" value="HPT domain"/>
    <property type="match status" value="1"/>
</dbReference>
<feature type="domain" description="HAMP" evidence="22">
    <location>
        <begin position="301"/>
        <end position="354"/>
    </location>
</feature>
<dbReference type="CDD" id="cd06225">
    <property type="entry name" value="HAMP"/>
    <property type="match status" value="1"/>
</dbReference>
<evidence type="ECO:0000259" key="21">
    <source>
        <dbReference type="PROSITE" id="PS50113"/>
    </source>
</evidence>
<organism evidence="24 25">
    <name type="scientific">Paenibacillus mendelii</name>
    <dbReference type="NCBI Taxonomy" id="206163"/>
    <lineage>
        <taxon>Bacteria</taxon>
        <taxon>Bacillati</taxon>
        <taxon>Bacillota</taxon>
        <taxon>Bacilli</taxon>
        <taxon>Bacillales</taxon>
        <taxon>Paenibacillaceae</taxon>
        <taxon>Paenibacillus</taxon>
    </lineage>
</organism>
<feature type="domain" description="PAS" evidence="20">
    <location>
        <begin position="352"/>
        <end position="423"/>
    </location>
</feature>
<dbReference type="InterPro" id="IPR003660">
    <property type="entry name" value="HAMP_dom"/>
</dbReference>
<dbReference type="InterPro" id="IPR013656">
    <property type="entry name" value="PAS_4"/>
</dbReference>
<protein>
    <recommendedName>
        <fullName evidence="3">histidine kinase</fullName>
        <ecNumber evidence="3">2.7.13.3</ecNumber>
    </recommendedName>
</protein>
<dbReference type="EMBL" id="JBHLVF010000034">
    <property type="protein sequence ID" value="MFC0393775.1"/>
    <property type="molecule type" value="Genomic_DNA"/>
</dbReference>
<evidence type="ECO:0000259" key="20">
    <source>
        <dbReference type="PROSITE" id="PS50112"/>
    </source>
</evidence>
<sequence length="1284" mass="144421">MLRKMSLRVKVLILVIWITTIPLSIVGIGNYTTAKQTIMDSLIEKASSKVVSNASNLSSWIDTRRAEAEVMSRTDRVRYGTEEMREDYFQHESRRAQSPYLSIGFADLNGVIRLSDGNTIRIDEEPWFRHTLEGVTTVTEPFTGRVSGERIFVIQVPVFGEDQEVIGLVNASLPLESVYENYLSFQVGESDVVMLYNDEGSILYHPDQRVAVNEKLSSPELPYAPIAADLLEWREGYRKFDDPEGRSMFFFASVGGTTWKIGMEVPLSEFEKPLKSLLVRTIAYIVLAVAVMTLLLLLLTSRILKRIKRVLEVTEAASAGQFDVLPVPEAGNDEIAQLAYSVNDMTVHLRDMFDRMEAIINQNEYAFIVMDDEYRVTYFSKAAERMLGYRAEEVLHTATALTFIDQDDMRAEAEMLSRKLGRKITPDINLFHELRKEHFSYEREWMYVRKDGTKLPVSHSSNGIRDRSGNFIGVVGIARDITEQRRTSKAQSQQLDVMEAAKDLIATFDEQGKLLYINPAGRTLLGLSPQQGEELKDEVPKRIIDELLEGVAGARARGYRESEALLFTVDGNWVHVSKILVAHRDELTRVTFFSCIARDITEQKRVQGELEEAKREAEEASRAKSDFLARMSHEIRTPLAGIIGLTRLMQKTGLSDLQRDYLDKMWSSSEALQRIINDVLDLAKVEAGKIELSEVAFNPEQLLQKLADLLSMFVGGKEQFEFIIETPDTMPSSLIGDPLRLEQVLLNLCVNAVKFTNFGHVRLRLEQLEDEQDDYAVIRFTVEDTGIGISEEQLPRLFEPFNQAGVSTTRKYGGTGLGLVIAKSLVDMMGGAIEVKSEKGVGSQFTFTLRFAAAAPASNRYRIGKGGEHAVWVVEDYELTRTHWSAQLEEMGMLPIEYATWRSAQDRLMRAGIGALPNALLLDFEMPDMFGDETWHSLHKSTQEAGVPTIAITTAFGREELLKLPLENRPDAILVKPVSRISLYQGLYSVLERAADRASITETAADLERPEHPKGNILLAEDNVINQLVAVEQLREWGFSVEVAENGREVLEKLEGGHWDLILMDIHMPEMDGDEATRIIRTDSRFDRLPIVALTANVIREDHERYMQLGMNDVLTKPIDEEKMFQVIVKWLRTGSSYQTALPQAAKTAITPPWANEEEPALTIPGIDEASALERVNGKRDILNHMLKLFVRDYAPFCIRMEEALRAGDYTQARRMAHTLKGVAGNLSAGELAATADQLETLLKQPAESIDRPSAFAAAACVRIVIEPILTALMQQDTTFDNNS</sequence>
<keyword evidence="10" id="KW-0067">ATP-binding</keyword>
<dbReference type="CDD" id="cd12912">
    <property type="entry name" value="PDC2_MCP_like"/>
    <property type="match status" value="1"/>
</dbReference>
<dbReference type="CDD" id="cd00088">
    <property type="entry name" value="HPT"/>
    <property type="match status" value="1"/>
</dbReference>
<feature type="modified residue" description="Phosphohistidine" evidence="14">
    <location>
        <position position="1218"/>
    </location>
</feature>
<feature type="domain" description="PAS" evidence="20">
    <location>
        <begin position="490"/>
        <end position="531"/>
    </location>
</feature>
<dbReference type="SMART" id="SM00091">
    <property type="entry name" value="PAS"/>
    <property type="match status" value="2"/>
</dbReference>
<dbReference type="InterPro" id="IPR011006">
    <property type="entry name" value="CheY-like_superfamily"/>
</dbReference>
<dbReference type="InterPro" id="IPR005467">
    <property type="entry name" value="His_kinase_dom"/>
</dbReference>
<keyword evidence="9" id="KW-0418">Kinase</keyword>
<dbReference type="InterPro" id="IPR001789">
    <property type="entry name" value="Sig_transdc_resp-reg_receiver"/>
</dbReference>
<evidence type="ECO:0000313" key="25">
    <source>
        <dbReference type="Proteomes" id="UP001589818"/>
    </source>
</evidence>
<dbReference type="PANTHER" id="PTHR45339">
    <property type="entry name" value="HYBRID SIGNAL TRANSDUCTION HISTIDINE KINASE J"/>
    <property type="match status" value="1"/>
</dbReference>
<dbReference type="CDD" id="cd18773">
    <property type="entry name" value="PDC1_HK_sensor"/>
    <property type="match status" value="1"/>
</dbReference>
<dbReference type="CDD" id="cd00130">
    <property type="entry name" value="PAS"/>
    <property type="match status" value="2"/>
</dbReference>
<dbReference type="Pfam" id="PF01627">
    <property type="entry name" value="Hpt"/>
    <property type="match status" value="1"/>
</dbReference>
<dbReference type="Gene3D" id="6.10.340.10">
    <property type="match status" value="1"/>
</dbReference>
<feature type="domain" description="Response regulatory" evidence="19">
    <location>
        <begin position="870"/>
        <end position="991"/>
    </location>
</feature>
<dbReference type="Proteomes" id="UP001589818">
    <property type="component" value="Unassembled WGS sequence"/>
</dbReference>
<dbReference type="Gene3D" id="3.30.450.20">
    <property type="entry name" value="PAS domain"/>
    <property type="match status" value="4"/>
</dbReference>
<dbReference type="CDD" id="cd00082">
    <property type="entry name" value="HisKA"/>
    <property type="match status" value="1"/>
</dbReference>
<evidence type="ECO:0000256" key="10">
    <source>
        <dbReference type="ARBA" id="ARBA00022840"/>
    </source>
</evidence>
<dbReference type="SUPFAM" id="SSF55874">
    <property type="entry name" value="ATPase domain of HSP90 chaperone/DNA topoisomerase II/histidine kinase"/>
    <property type="match status" value="1"/>
</dbReference>
<evidence type="ECO:0000256" key="16">
    <source>
        <dbReference type="SAM" id="Coils"/>
    </source>
</evidence>
<dbReference type="RefSeq" id="WP_204820551.1">
    <property type="nucleotide sequence ID" value="NZ_JANHOF010000013.1"/>
</dbReference>
<dbReference type="PROSITE" id="PS50113">
    <property type="entry name" value="PAC"/>
    <property type="match status" value="2"/>
</dbReference>
<dbReference type="SUPFAM" id="SSF158472">
    <property type="entry name" value="HAMP domain-like"/>
    <property type="match status" value="1"/>
</dbReference>
<dbReference type="Gene3D" id="3.30.565.10">
    <property type="entry name" value="Histidine kinase-like ATPase, C-terminal domain"/>
    <property type="match status" value="1"/>
</dbReference>
<feature type="coiled-coil region" evidence="16">
    <location>
        <begin position="596"/>
        <end position="630"/>
    </location>
</feature>
<dbReference type="SMART" id="SM00086">
    <property type="entry name" value="PAC"/>
    <property type="match status" value="2"/>
</dbReference>
<dbReference type="InterPro" id="IPR000014">
    <property type="entry name" value="PAS"/>
</dbReference>
<evidence type="ECO:0000256" key="15">
    <source>
        <dbReference type="PROSITE-ProRule" id="PRU00169"/>
    </source>
</evidence>
<dbReference type="Gene3D" id="3.40.50.2300">
    <property type="match status" value="2"/>
</dbReference>
<evidence type="ECO:0000256" key="17">
    <source>
        <dbReference type="SAM" id="Phobius"/>
    </source>
</evidence>
<feature type="modified residue" description="4-aspartylphosphate" evidence="15">
    <location>
        <position position="1065"/>
    </location>
</feature>
<dbReference type="InterPro" id="IPR035965">
    <property type="entry name" value="PAS-like_dom_sf"/>
</dbReference>
<dbReference type="InterPro" id="IPR003594">
    <property type="entry name" value="HATPase_dom"/>
</dbReference>
<dbReference type="PROSITE" id="PS50894">
    <property type="entry name" value="HPT"/>
    <property type="match status" value="1"/>
</dbReference>
<dbReference type="InterPro" id="IPR036890">
    <property type="entry name" value="HATPase_C_sf"/>
</dbReference>
<keyword evidence="25" id="KW-1185">Reference proteome</keyword>
<dbReference type="SMART" id="SM00304">
    <property type="entry name" value="HAMP"/>
    <property type="match status" value="1"/>
</dbReference>
<evidence type="ECO:0000256" key="14">
    <source>
        <dbReference type="PROSITE-ProRule" id="PRU00110"/>
    </source>
</evidence>
<evidence type="ECO:0000256" key="2">
    <source>
        <dbReference type="ARBA" id="ARBA00004651"/>
    </source>
</evidence>
<feature type="domain" description="Response regulatory" evidence="19">
    <location>
        <begin position="1016"/>
        <end position="1132"/>
    </location>
</feature>
<dbReference type="SMART" id="SM00388">
    <property type="entry name" value="HisKA"/>
    <property type="match status" value="1"/>
</dbReference>
<feature type="transmembrane region" description="Helical" evidence="17">
    <location>
        <begin position="277"/>
        <end position="299"/>
    </location>
</feature>
<evidence type="ECO:0000259" key="23">
    <source>
        <dbReference type="PROSITE" id="PS50894"/>
    </source>
</evidence>
<name>A0ABV6JFY5_9BACL</name>
<reference evidence="24 25" key="1">
    <citation type="submission" date="2024-09" db="EMBL/GenBank/DDBJ databases">
        <authorList>
            <person name="Sun Q."/>
            <person name="Mori K."/>
        </authorList>
    </citation>
    <scope>NUCLEOTIDE SEQUENCE [LARGE SCALE GENOMIC DNA]</scope>
    <source>
        <strain evidence="24 25">CCM 4839</strain>
    </source>
</reference>
<dbReference type="Pfam" id="PF00072">
    <property type="entry name" value="Response_reg"/>
    <property type="match status" value="1"/>
</dbReference>
<gene>
    <name evidence="24" type="ORF">ACFFJ8_20700</name>
</gene>
<dbReference type="SUPFAM" id="SSF52172">
    <property type="entry name" value="CheY-like"/>
    <property type="match status" value="2"/>
</dbReference>
<proteinExistence type="predicted"/>
<evidence type="ECO:0000256" key="6">
    <source>
        <dbReference type="ARBA" id="ARBA00022679"/>
    </source>
</evidence>
<evidence type="ECO:0000259" key="22">
    <source>
        <dbReference type="PROSITE" id="PS50885"/>
    </source>
</evidence>
<dbReference type="Pfam" id="PF08448">
    <property type="entry name" value="PAS_4"/>
    <property type="match status" value="1"/>
</dbReference>
<dbReference type="SMART" id="SM00073">
    <property type="entry name" value="HPT"/>
    <property type="match status" value="1"/>
</dbReference>
<keyword evidence="5 15" id="KW-0597">Phosphoprotein</keyword>
<dbReference type="PROSITE" id="PS50110">
    <property type="entry name" value="RESPONSE_REGULATORY"/>
    <property type="match status" value="2"/>
</dbReference>
<keyword evidence="12" id="KW-0902">Two-component regulatory system</keyword>
<evidence type="ECO:0000256" key="11">
    <source>
        <dbReference type="ARBA" id="ARBA00022989"/>
    </source>
</evidence>
<dbReference type="PANTHER" id="PTHR45339:SF1">
    <property type="entry name" value="HYBRID SIGNAL TRANSDUCTION HISTIDINE KINASE J"/>
    <property type="match status" value="1"/>
</dbReference>
<dbReference type="Pfam" id="PF13426">
    <property type="entry name" value="PAS_9"/>
    <property type="match status" value="1"/>
</dbReference>
<dbReference type="InterPro" id="IPR036097">
    <property type="entry name" value="HisK_dim/P_sf"/>
</dbReference>
<dbReference type="InterPro" id="IPR003661">
    <property type="entry name" value="HisK_dim/P_dom"/>
</dbReference>
<evidence type="ECO:0000259" key="19">
    <source>
        <dbReference type="PROSITE" id="PS50110"/>
    </source>
</evidence>
<dbReference type="SMART" id="SM00387">
    <property type="entry name" value="HATPase_c"/>
    <property type="match status" value="1"/>
</dbReference>
<dbReference type="InterPro" id="IPR001610">
    <property type="entry name" value="PAC"/>
</dbReference>
<feature type="modified residue" description="4-aspartylphosphate" evidence="15">
    <location>
        <position position="923"/>
    </location>
</feature>
<dbReference type="InterPro" id="IPR036641">
    <property type="entry name" value="HPT_dom_sf"/>
</dbReference>
<dbReference type="InterPro" id="IPR029151">
    <property type="entry name" value="Sensor-like_sf"/>
</dbReference>
<evidence type="ECO:0000256" key="9">
    <source>
        <dbReference type="ARBA" id="ARBA00022777"/>
    </source>
</evidence>
<evidence type="ECO:0000256" key="12">
    <source>
        <dbReference type="ARBA" id="ARBA00023012"/>
    </source>
</evidence>
<dbReference type="SMART" id="SM00448">
    <property type="entry name" value="REC"/>
    <property type="match status" value="2"/>
</dbReference>
<accession>A0ABV6JFY5</accession>
<dbReference type="InterPro" id="IPR004358">
    <property type="entry name" value="Sig_transdc_His_kin-like_C"/>
</dbReference>
<dbReference type="CDD" id="cd17546">
    <property type="entry name" value="REC_hyHK_CKI1_RcsC-like"/>
    <property type="match status" value="1"/>
</dbReference>
<dbReference type="NCBIfam" id="TIGR00229">
    <property type="entry name" value="sensory_box"/>
    <property type="match status" value="2"/>
</dbReference>
<evidence type="ECO:0000256" key="7">
    <source>
        <dbReference type="ARBA" id="ARBA00022692"/>
    </source>
</evidence>